<dbReference type="GeneID" id="97175632"/>
<accession>A0A2H9YSR3</accession>
<reference evidence="1 2" key="1">
    <citation type="submission" date="2017-11" db="EMBL/GenBank/DDBJ databases">
        <title>Revising the taxonomy of the Acinetobacter lwoffii group: the description of Acinetobacter pseudolwoffii sp. nov. and emended description of Acinetobacter lwoffii.</title>
        <authorList>
            <person name="Nemec A."/>
            <person name="Radolfova-Krizova L."/>
        </authorList>
    </citation>
    <scope>NUCLEOTIDE SEQUENCE [LARGE SCALE GENOMIC DNA]</scope>
    <source>
        <strain evidence="1 2">ANC 5044</strain>
    </source>
</reference>
<dbReference type="RefSeq" id="WP_100534778.1">
    <property type="nucleotide sequence ID" value="NZ_CBDBYO010000014.1"/>
</dbReference>
<evidence type="ECO:0000313" key="2">
    <source>
        <dbReference type="Proteomes" id="UP000243446"/>
    </source>
</evidence>
<dbReference type="Proteomes" id="UP000243446">
    <property type="component" value="Unassembled WGS sequence"/>
</dbReference>
<protein>
    <recommendedName>
        <fullName evidence="3">Type I restriction endonuclease subunit M</fullName>
    </recommendedName>
</protein>
<evidence type="ECO:0000313" key="1">
    <source>
        <dbReference type="EMBL" id="PJO75697.1"/>
    </source>
</evidence>
<evidence type="ECO:0008006" key="3">
    <source>
        <dbReference type="Google" id="ProtNLM"/>
    </source>
</evidence>
<name>A0A2H9YSR3_9GAMM</name>
<sequence length="92" mass="10420">MTKHPLFALGQVVSTRNALQFAETEKIDLVALLLRHHCGDWGDVCEEDRESNEEALLLPLRIMSSYKFAEGSIWIITEADRSVTTILLPSDY</sequence>
<comment type="caution">
    <text evidence="1">The sequence shown here is derived from an EMBL/GenBank/DDBJ whole genome shotgun (WGS) entry which is preliminary data.</text>
</comment>
<proteinExistence type="predicted"/>
<gene>
    <name evidence="1" type="ORF">CWI32_04770</name>
</gene>
<dbReference type="EMBL" id="PHRG01000002">
    <property type="protein sequence ID" value="PJO75697.1"/>
    <property type="molecule type" value="Genomic_DNA"/>
</dbReference>
<organism evidence="1 2">
    <name type="scientific">Acinetobacter pseudolwoffii</name>
    <dbReference type="NCBI Taxonomy" id="2053287"/>
    <lineage>
        <taxon>Bacteria</taxon>
        <taxon>Pseudomonadati</taxon>
        <taxon>Pseudomonadota</taxon>
        <taxon>Gammaproteobacteria</taxon>
        <taxon>Moraxellales</taxon>
        <taxon>Moraxellaceae</taxon>
        <taxon>Acinetobacter</taxon>
    </lineage>
</organism>
<dbReference type="AlphaFoldDB" id="A0A2H9YSR3"/>